<dbReference type="RefSeq" id="WP_249304293.1">
    <property type="nucleotide sequence ID" value="NZ_JACRSW010000027.1"/>
</dbReference>
<keyword evidence="1" id="KW-0732">Signal</keyword>
<dbReference type="PANTHER" id="PTHR45661">
    <property type="entry name" value="SURFACE ANTIGEN"/>
    <property type="match status" value="1"/>
</dbReference>
<accession>A0ABR7MTW7</accession>
<feature type="chain" id="PRO_5046894803" evidence="1">
    <location>
        <begin position="23"/>
        <end position="495"/>
    </location>
</feature>
<dbReference type="Gene3D" id="3.80.10.10">
    <property type="entry name" value="Ribonuclease Inhibitor"/>
    <property type="match status" value="2"/>
</dbReference>
<reference evidence="2 3" key="1">
    <citation type="submission" date="2020-08" db="EMBL/GenBank/DDBJ databases">
        <title>Genome public.</title>
        <authorList>
            <person name="Liu C."/>
            <person name="Sun Q."/>
        </authorList>
    </citation>
    <scope>NUCLEOTIDE SEQUENCE [LARGE SCALE GENOMIC DNA]</scope>
    <source>
        <strain evidence="2 3">BX3</strain>
    </source>
</reference>
<sequence length="495" mass="55408">MKKKFYSIIVTLLMLLFVPVTIQSTTAKAKTFSGKCGQNASWSYDTKKYILTIHGKGTVNQAIELPPDEEYPDTIVIQKGITSLKCTKDGISPLLTCRVIECPSSLTSISFGAFNKISVSEIYLSKNLKGIGNGAFFGIENCESISMPKSNPYYCCKNNILFSKDLKRLIYYPTGLEHKKYTIPQKVIKIMPLAFAQNTNLKEIVLPKNLRSIGGGAFFHCTRLQKINLTAKTNIDALPDFDASKYIAKNNIILDCHDETLIKYLEYSSDPRKNRSCYLGVFEGTSIQKITIPDKVTFLPSNTFLPLSAEDADDILTKPLQEITLGKSFTGRINTGGTPYSKKSLMLYDLPLKKVHIAKENKKYIVKNNILYSKNSKTLYQVLRSYNKDKLIIPAKVQRIAKGAFMNSPFSLETISIKGNLQSIDAFAFADCKASRLTVKKNIQTIGRAAFASTNIETFQCKGKIQTIKKDAFAALKNQDVLYPKSVQNYIKKSY</sequence>
<evidence type="ECO:0000256" key="1">
    <source>
        <dbReference type="SAM" id="SignalP"/>
    </source>
</evidence>
<dbReference type="PANTHER" id="PTHR45661:SF3">
    <property type="entry name" value="IG-LIKE DOMAIN-CONTAINING PROTEIN"/>
    <property type="match status" value="1"/>
</dbReference>
<dbReference type="EMBL" id="JACRSW010000027">
    <property type="protein sequence ID" value="MBC8557254.1"/>
    <property type="molecule type" value="Genomic_DNA"/>
</dbReference>
<comment type="caution">
    <text evidence="2">The sequence shown here is derived from an EMBL/GenBank/DDBJ whole genome shotgun (WGS) entry which is preliminary data.</text>
</comment>
<gene>
    <name evidence="2" type="ORF">H8700_05990</name>
</gene>
<feature type="signal peptide" evidence="1">
    <location>
        <begin position="1"/>
        <end position="22"/>
    </location>
</feature>
<dbReference type="InterPro" id="IPR032675">
    <property type="entry name" value="LRR_dom_sf"/>
</dbReference>
<dbReference type="InterPro" id="IPR053139">
    <property type="entry name" value="Surface_bspA-like"/>
</dbReference>
<dbReference type="Pfam" id="PF13306">
    <property type="entry name" value="LRR_5"/>
    <property type="match status" value="3"/>
</dbReference>
<organism evidence="2 3">
    <name type="scientific">Jutongia hominis</name>
    <dbReference type="NCBI Taxonomy" id="2763664"/>
    <lineage>
        <taxon>Bacteria</taxon>
        <taxon>Bacillati</taxon>
        <taxon>Bacillota</taxon>
        <taxon>Clostridia</taxon>
        <taxon>Lachnospirales</taxon>
        <taxon>Lachnospiraceae</taxon>
        <taxon>Jutongia</taxon>
    </lineage>
</organism>
<protein>
    <submittedName>
        <fullName evidence="2">Leucine-rich repeat domain-containing protein</fullName>
    </submittedName>
</protein>
<evidence type="ECO:0000313" key="2">
    <source>
        <dbReference type="EMBL" id="MBC8557254.1"/>
    </source>
</evidence>
<keyword evidence="3" id="KW-1185">Reference proteome</keyword>
<name>A0ABR7MTW7_9FIRM</name>
<dbReference type="Proteomes" id="UP000637513">
    <property type="component" value="Unassembled WGS sequence"/>
</dbReference>
<evidence type="ECO:0000313" key="3">
    <source>
        <dbReference type="Proteomes" id="UP000637513"/>
    </source>
</evidence>
<dbReference type="InterPro" id="IPR026906">
    <property type="entry name" value="LRR_5"/>
</dbReference>
<dbReference type="SUPFAM" id="SSF52058">
    <property type="entry name" value="L domain-like"/>
    <property type="match status" value="1"/>
</dbReference>
<proteinExistence type="predicted"/>